<gene>
    <name evidence="2" type="ORF">V1479_07575</name>
</gene>
<dbReference type="Pfam" id="PF04273">
    <property type="entry name" value="BLH_phosphatase"/>
    <property type="match status" value="1"/>
</dbReference>
<evidence type="ECO:0000259" key="1">
    <source>
        <dbReference type="Pfam" id="PF04273"/>
    </source>
</evidence>
<organism evidence="2 3">
    <name type="scientific">Neoaquamicrobium sediminum</name>
    <dbReference type="NCBI Taxonomy" id="1849104"/>
    <lineage>
        <taxon>Bacteria</taxon>
        <taxon>Pseudomonadati</taxon>
        <taxon>Pseudomonadota</taxon>
        <taxon>Alphaproteobacteria</taxon>
        <taxon>Hyphomicrobiales</taxon>
        <taxon>Phyllobacteriaceae</taxon>
        <taxon>Neoaquamicrobium</taxon>
    </lineage>
</organism>
<keyword evidence="3" id="KW-1185">Reference proteome</keyword>
<dbReference type="CDD" id="cd14503">
    <property type="entry name" value="PTP-bact"/>
    <property type="match status" value="1"/>
</dbReference>
<sequence length="111" mass="11959">MEIRQITENYSVAPQISIDDIAQIKDAGFKSVISNRPDAEDGAVPHDAIEAAVREAGLEFRYIPVISGQITQENVDDQAAALDALPGPVLAYCRSGARCTNLYGLVTQQRG</sequence>
<keyword evidence="2" id="KW-0808">Transferase</keyword>
<proteinExistence type="predicted"/>
<comment type="caution">
    <text evidence="2">The sequence shown here is derived from an EMBL/GenBank/DDBJ whole genome shotgun (WGS) entry which is preliminary data.</text>
</comment>
<feature type="domain" description="Beta-lactamase hydrolase-like protein phosphatase-like" evidence="1">
    <location>
        <begin position="3"/>
        <end position="105"/>
    </location>
</feature>
<dbReference type="GO" id="GO:0016740">
    <property type="term" value="F:transferase activity"/>
    <property type="evidence" value="ECO:0007669"/>
    <property type="project" value="UniProtKB-KW"/>
</dbReference>
<protein>
    <submittedName>
        <fullName evidence="2">TIGR01244 family sulfur transferase</fullName>
    </submittedName>
</protein>
<dbReference type="Gene3D" id="3.90.190.10">
    <property type="entry name" value="Protein tyrosine phosphatase superfamily"/>
    <property type="match status" value="1"/>
</dbReference>
<dbReference type="InterPro" id="IPR029021">
    <property type="entry name" value="Prot-tyrosine_phosphatase-like"/>
</dbReference>
<accession>A0ABV3WR65</accession>
<reference evidence="2 3" key="1">
    <citation type="submission" date="2024-01" db="EMBL/GenBank/DDBJ databases">
        <title>New evidence supports the origin of RcGTA from prophage.</title>
        <authorList>
            <person name="Xu Y."/>
            <person name="Liu B."/>
            <person name="Chen F."/>
        </authorList>
    </citation>
    <scope>NUCLEOTIDE SEQUENCE [LARGE SCALE GENOMIC DNA]</scope>
    <source>
        <strain evidence="2 3">CBW1107-2</strain>
    </source>
</reference>
<dbReference type="SUPFAM" id="SSF52799">
    <property type="entry name" value="(Phosphotyrosine protein) phosphatases II"/>
    <property type="match status" value="1"/>
</dbReference>
<dbReference type="NCBIfam" id="TIGR01244">
    <property type="entry name" value="TIGR01244 family sulfur transferase"/>
    <property type="match status" value="1"/>
</dbReference>
<evidence type="ECO:0000313" key="2">
    <source>
        <dbReference type="EMBL" id="MEX4007159.1"/>
    </source>
</evidence>
<dbReference type="RefSeq" id="WP_173186794.1">
    <property type="nucleotide sequence ID" value="NZ_JABETK010000001.1"/>
</dbReference>
<name>A0ABV3WR65_9HYPH</name>
<evidence type="ECO:0000313" key="3">
    <source>
        <dbReference type="Proteomes" id="UP001559025"/>
    </source>
</evidence>
<dbReference type="EMBL" id="JAZHFV010000002">
    <property type="protein sequence ID" value="MEX4007159.1"/>
    <property type="molecule type" value="Genomic_DNA"/>
</dbReference>
<dbReference type="InterPro" id="IPR005939">
    <property type="entry name" value="BLH_phosphatase-like"/>
</dbReference>
<dbReference type="Proteomes" id="UP001559025">
    <property type="component" value="Unassembled WGS sequence"/>
</dbReference>